<dbReference type="AlphaFoldDB" id="A0A1G6WK03"/>
<dbReference type="InterPro" id="IPR003646">
    <property type="entry name" value="SH3-like_bac-type"/>
</dbReference>
<dbReference type="Proteomes" id="UP000199628">
    <property type="component" value="Unassembled WGS sequence"/>
</dbReference>
<evidence type="ECO:0000313" key="4">
    <source>
        <dbReference type="Proteomes" id="UP000199628"/>
    </source>
</evidence>
<gene>
    <name evidence="3" type="ORF">SAMN04488239_10999</name>
</gene>
<organism evidence="3 4">
    <name type="scientific">Ruegeria marina</name>
    <dbReference type="NCBI Taxonomy" id="639004"/>
    <lineage>
        <taxon>Bacteria</taxon>
        <taxon>Pseudomonadati</taxon>
        <taxon>Pseudomonadota</taxon>
        <taxon>Alphaproteobacteria</taxon>
        <taxon>Rhodobacterales</taxon>
        <taxon>Roseobacteraceae</taxon>
        <taxon>Ruegeria</taxon>
    </lineage>
</organism>
<feature type="signal peptide" evidence="1">
    <location>
        <begin position="1"/>
        <end position="19"/>
    </location>
</feature>
<dbReference type="Gene3D" id="2.30.30.40">
    <property type="entry name" value="SH3 Domains"/>
    <property type="match status" value="1"/>
</dbReference>
<feature type="domain" description="SH3b" evidence="2">
    <location>
        <begin position="35"/>
        <end position="88"/>
    </location>
</feature>
<accession>A0A1G6WK03</accession>
<dbReference type="RefSeq" id="WP_143028560.1">
    <property type="nucleotide sequence ID" value="NZ_FMZV01000009.1"/>
</dbReference>
<dbReference type="OrthoDB" id="5489750at2"/>
<dbReference type="EMBL" id="FMZV01000009">
    <property type="protein sequence ID" value="SDD66134.1"/>
    <property type="molecule type" value="Genomic_DNA"/>
</dbReference>
<keyword evidence="1" id="KW-0732">Signal</keyword>
<evidence type="ECO:0000313" key="3">
    <source>
        <dbReference type="EMBL" id="SDD66134.1"/>
    </source>
</evidence>
<dbReference type="STRING" id="639004.SAMN04488239_10999"/>
<proteinExistence type="predicted"/>
<protein>
    <submittedName>
        <fullName evidence="3">SH3 domain-containing protein</fullName>
    </submittedName>
</protein>
<sequence length="196" mass="21032">MIRLLILAFLLGAGSVLRADPVPALYDVTGVAFNDVLNMRAEPSGSSEKLGELAHDATGVEVVDLTLDGTWGRVNAGEGSGWVAMRYLARRPDHPTLWMTPRLACFGTEPFWSLTIDQGDSARFEPLADQPRTVPAGTLQPGVGVINRFMIALGDNLAVIRQEQCHDGMSDRAFGLDISLVLDGTLYSGCCSLVAD</sequence>
<dbReference type="Pfam" id="PF08239">
    <property type="entry name" value="SH3_3"/>
    <property type="match status" value="1"/>
</dbReference>
<name>A0A1G6WK03_9RHOB</name>
<evidence type="ECO:0000259" key="2">
    <source>
        <dbReference type="Pfam" id="PF08239"/>
    </source>
</evidence>
<reference evidence="4" key="1">
    <citation type="submission" date="2016-10" db="EMBL/GenBank/DDBJ databases">
        <authorList>
            <person name="Varghese N."/>
            <person name="Submissions S."/>
        </authorList>
    </citation>
    <scope>NUCLEOTIDE SEQUENCE [LARGE SCALE GENOMIC DNA]</scope>
    <source>
        <strain evidence="4">CGMCC 1.9108</strain>
    </source>
</reference>
<feature type="chain" id="PRO_5011506265" evidence="1">
    <location>
        <begin position="20"/>
        <end position="196"/>
    </location>
</feature>
<evidence type="ECO:0000256" key="1">
    <source>
        <dbReference type="SAM" id="SignalP"/>
    </source>
</evidence>
<keyword evidence="4" id="KW-1185">Reference proteome</keyword>